<proteinExistence type="predicted"/>
<sequence length="77" mass="8985">MICPVCRNYLGLQKEEFEQLREIMESSAANKSSDDSSRLNSIVNKAGGVIRTETQLNFIRDMQEFEREKERRNKSTQ</sequence>
<dbReference type="AlphaFoldDB" id="W4V9I8"/>
<gene>
    <name evidence="1" type="ORF">JCM21531_3434</name>
</gene>
<accession>W4V9I8</accession>
<dbReference type="Proteomes" id="UP000019109">
    <property type="component" value="Unassembled WGS sequence"/>
</dbReference>
<evidence type="ECO:0000313" key="1">
    <source>
        <dbReference type="EMBL" id="GAE89867.1"/>
    </source>
</evidence>
<keyword evidence="2" id="KW-1185">Reference proteome</keyword>
<name>W4V9I8_9FIRM</name>
<reference evidence="1" key="1">
    <citation type="journal article" date="2014" name="Genome Announc.">
        <title>Draft Genome Sequence of Clostridium straminisolvens Strain JCM 21531T, Isolated from a Cellulose-Degrading Bacterial Community.</title>
        <authorList>
            <person name="Yuki M."/>
            <person name="Oshima K."/>
            <person name="Suda W."/>
            <person name="Sakamoto M."/>
            <person name="Kitamura K."/>
            <person name="Iida T."/>
            <person name="Hattori M."/>
            <person name="Ohkuma M."/>
        </authorList>
    </citation>
    <scope>NUCLEOTIDE SEQUENCE [LARGE SCALE GENOMIC DNA]</scope>
    <source>
        <strain evidence="1">JCM 21531</strain>
    </source>
</reference>
<evidence type="ECO:0000313" key="2">
    <source>
        <dbReference type="Proteomes" id="UP000019109"/>
    </source>
</evidence>
<dbReference type="RefSeq" id="WP_243467632.1">
    <property type="nucleotide sequence ID" value="NZ_BAVR01000048.1"/>
</dbReference>
<dbReference type="EMBL" id="BAVR01000048">
    <property type="protein sequence ID" value="GAE89867.1"/>
    <property type="molecule type" value="Genomic_DNA"/>
</dbReference>
<organism evidence="1 2">
    <name type="scientific">Acetivibrio straminisolvens JCM 21531</name>
    <dbReference type="NCBI Taxonomy" id="1294263"/>
    <lineage>
        <taxon>Bacteria</taxon>
        <taxon>Bacillati</taxon>
        <taxon>Bacillota</taxon>
        <taxon>Clostridia</taxon>
        <taxon>Eubacteriales</taxon>
        <taxon>Oscillospiraceae</taxon>
        <taxon>Acetivibrio</taxon>
    </lineage>
</organism>
<protein>
    <submittedName>
        <fullName evidence="1">Uncharacterized protein</fullName>
    </submittedName>
</protein>
<comment type="caution">
    <text evidence="1">The sequence shown here is derived from an EMBL/GenBank/DDBJ whole genome shotgun (WGS) entry which is preliminary data.</text>
</comment>
<dbReference type="STRING" id="1294263.JCM21531_3434"/>